<evidence type="ECO:0000259" key="5">
    <source>
        <dbReference type="PROSITE" id="PS50011"/>
    </source>
</evidence>
<dbReference type="EMBL" id="UYSU01043485">
    <property type="protein sequence ID" value="VDM04377.1"/>
    <property type="molecule type" value="Genomic_DNA"/>
</dbReference>
<dbReference type="InterPro" id="IPR000719">
    <property type="entry name" value="Prot_kinase_dom"/>
</dbReference>
<feature type="domain" description="Protein kinase" evidence="5">
    <location>
        <begin position="81"/>
        <end position="152"/>
    </location>
</feature>
<dbReference type="PANTHER" id="PTHR22988">
    <property type="entry name" value="MYOTONIC DYSTROPHY S/T KINASE-RELATED"/>
    <property type="match status" value="1"/>
</dbReference>
<comment type="catalytic activity">
    <reaction evidence="3">
        <text>L-seryl-[protein] + ATP = O-phospho-L-seryl-[protein] + ADP + H(+)</text>
        <dbReference type="Rhea" id="RHEA:17989"/>
        <dbReference type="Rhea" id="RHEA-COMP:9863"/>
        <dbReference type="Rhea" id="RHEA-COMP:11604"/>
        <dbReference type="ChEBI" id="CHEBI:15378"/>
        <dbReference type="ChEBI" id="CHEBI:29999"/>
        <dbReference type="ChEBI" id="CHEBI:30616"/>
        <dbReference type="ChEBI" id="CHEBI:83421"/>
        <dbReference type="ChEBI" id="CHEBI:456216"/>
        <dbReference type="EC" id="2.7.11.1"/>
    </reaction>
</comment>
<dbReference type="Proteomes" id="UP000275846">
    <property type="component" value="Unassembled WGS sequence"/>
</dbReference>
<evidence type="ECO:0000256" key="3">
    <source>
        <dbReference type="ARBA" id="ARBA00048679"/>
    </source>
</evidence>
<accession>A0A183TNE3</accession>
<evidence type="ECO:0000256" key="1">
    <source>
        <dbReference type="ARBA" id="ARBA00022553"/>
    </source>
</evidence>
<keyword evidence="4" id="KW-0547">Nucleotide-binding</keyword>
<dbReference type="GO" id="GO:0004674">
    <property type="term" value="F:protein serine/threonine kinase activity"/>
    <property type="evidence" value="ECO:0007669"/>
    <property type="project" value="UniProtKB-EC"/>
</dbReference>
<dbReference type="OrthoDB" id="2156623at2759"/>
<evidence type="ECO:0000313" key="7">
    <source>
        <dbReference type="Proteomes" id="UP000275846"/>
    </source>
</evidence>
<sequence length="152" mass="17466">MEGNLSNPEDIKERIVLLEKLLCDPYSDLNIDRVLDVFVSAVLDNQRAHSNSENSPIRPFSERFASAASRLQCLRRQRRDFSFIASLGRGAYGRVNLVRETATGRICAMKILKKSKMLSQHADFWAEREIMARSTSPWLVRLFYAFQARSLI</sequence>
<evidence type="ECO:0000313" key="6">
    <source>
        <dbReference type="EMBL" id="VDM04377.1"/>
    </source>
</evidence>
<proteinExistence type="predicted"/>
<dbReference type="InterPro" id="IPR050839">
    <property type="entry name" value="Rho-assoc_Ser/Thr_Kinase"/>
</dbReference>
<dbReference type="InterPro" id="IPR017441">
    <property type="entry name" value="Protein_kinase_ATP_BS"/>
</dbReference>
<evidence type="ECO:0000256" key="2">
    <source>
        <dbReference type="ARBA" id="ARBA00047899"/>
    </source>
</evidence>
<dbReference type="GO" id="GO:0005737">
    <property type="term" value="C:cytoplasm"/>
    <property type="evidence" value="ECO:0007669"/>
    <property type="project" value="TreeGrafter"/>
</dbReference>
<organism evidence="8">
    <name type="scientific">Schistocephalus solidus</name>
    <name type="common">Tapeworm</name>
    <dbReference type="NCBI Taxonomy" id="70667"/>
    <lineage>
        <taxon>Eukaryota</taxon>
        <taxon>Metazoa</taxon>
        <taxon>Spiralia</taxon>
        <taxon>Lophotrochozoa</taxon>
        <taxon>Platyhelminthes</taxon>
        <taxon>Cestoda</taxon>
        <taxon>Eucestoda</taxon>
        <taxon>Diphyllobothriidea</taxon>
        <taxon>Diphyllobothriidae</taxon>
        <taxon>Schistocephalus</taxon>
    </lineage>
</organism>
<evidence type="ECO:0000313" key="8">
    <source>
        <dbReference type="WBParaSite" id="SSLN_0001867001-mRNA-1"/>
    </source>
</evidence>
<dbReference type="STRING" id="70667.A0A183TNE3"/>
<protein>
    <submittedName>
        <fullName evidence="8">Protein kinase domain-containing protein</fullName>
    </submittedName>
</protein>
<dbReference type="PROSITE" id="PS50011">
    <property type="entry name" value="PROTEIN_KINASE_DOM"/>
    <property type="match status" value="1"/>
</dbReference>
<dbReference type="PROSITE" id="PS00107">
    <property type="entry name" value="PROTEIN_KINASE_ATP"/>
    <property type="match status" value="1"/>
</dbReference>
<reference evidence="6 7" key="2">
    <citation type="submission" date="2018-11" db="EMBL/GenBank/DDBJ databases">
        <authorList>
            <consortium name="Pathogen Informatics"/>
        </authorList>
    </citation>
    <scope>NUCLEOTIDE SEQUENCE [LARGE SCALE GENOMIC DNA]</scope>
    <source>
        <strain evidence="6 7">NST_G2</strain>
    </source>
</reference>
<dbReference type="PANTHER" id="PTHR22988:SF71">
    <property type="entry name" value="CITRON RHO-INTERACTING KINASE"/>
    <property type="match status" value="1"/>
</dbReference>
<dbReference type="AlphaFoldDB" id="A0A183TNE3"/>
<dbReference type="WBParaSite" id="SSLN_0001867001-mRNA-1">
    <property type="protein sequence ID" value="SSLN_0001867001-mRNA-1"/>
    <property type="gene ID" value="SSLN_0001867001"/>
</dbReference>
<keyword evidence="1" id="KW-0597">Phosphoprotein</keyword>
<evidence type="ECO:0000256" key="4">
    <source>
        <dbReference type="PROSITE-ProRule" id="PRU10141"/>
    </source>
</evidence>
<keyword evidence="7" id="KW-1185">Reference proteome</keyword>
<keyword evidence="4" id="KW-0067">ATP-binding</keyword>
<dbReference type="GO" id="GO:0031032">
    <property type="term" value="P:actomyosin structure organization"/>
    <property type="evidence" value="ECO:0007669"/>
    <property type="project" value="TreeGrafter"/>
</dbReference>
<feature type="binding site" evidence="4">
    <location>
        <position position="110"/>
    </location>
    <ligand>
        <name>ATP</name>
        <dbReference type="ChEBI" id="CHEBI:30616"/>
    </ligand>
</feature>
<dbReference type="InterPro" id="IPR011009">
    <property type="entry name" value="Kinase-like_dom_sf"/>
</dbReference>
<dbReference type="Gene3D" id="3.30.200.20">
    <property type="entry name" value="Phosphorylase Kinase, domain 1"/>
    <property type="match status" value="1"/>
</dbReference>
<name>A0A183TNE3_SCHSO</name>
<gene>
    <name evidence="6" type="ORF">SSLN_LOCUS17991</name>
</gene>
<dbReference type="Pfam" id="PF00069">
    <property type="entry name" value="Pkinase"/>
    <property type="match status" value="1"/>
</dbReference>
<reference evidence="8" key="1">
    <citation type="submission" date="2016-06" db="UniProtKB">
        <authorList>
            <consortium name="WormBaseParasite"/>
        </authorList>
    </citation>
    <scope>IDENTIFICATION</scope>
</reference>
<dbReference type="SUPFAM" id="SSF56112">
    <property type="entry name" value="Protein kinase-like (PK-like)"/>
    <property type="match status" value="1"/>
</dbReference>
<comment type="catalytic activity">
    <reaction evidence="2">
        <text>L-threonyl-[protein] + ATP = O-phospho-L-threonyl-[protein] + ADP + H(+)</text>
        <dbReference type="Rhea" id="RHEA:46608"/>
        <dbReference type="Rhea" id="RHEA-COMP:11060"/>
        <dbReference type="Rhea" id="RHEA-COMP:11605"/>
        <dbReference type="ChEBI" id="CHEBI:15378"/>
        <dbReference type="ChEBI" id="CHEBI:30013"/>
        <dbReference type="ChEBI" id="CHEBI:30616"/>
        <dbReference type="ChEBI" id="CHEBI:61977"/>
        <dbReference type="ChEBI" id="CHEBI:456216"/>
        <dbReference type="EC" id="2.7.11.1"/>
    </reaction>
</comment>
<dbReference type="GO" id="GO:0005856">
    <property type="term" value="C:cytoskeleton"/>
    <property type="evidence" value="ECO:0007669"/>
    <property type="project" value="TreeGrafter"/>
</dbReference>
<dbReference type="GO" id="GO:0005524">
    <property type="term" value="F:ATP binding"/>
    <property type="evidence" value="ECO:0007669"/>
    <property type="project" value="UniProtKB-UniRule"/>
</dbReference>